<dbReference type="InterPro" id="IPR036514">
    <property type="entry name" value="SGNH_hydro_sf"/>
</dbReference>
<keyword evidence="4" id="KW-0624">Polysaccharide degradation</keyword>
<dbReference type="Gene3D" id="3.40.50.1820">
    <property type="entry name" value="alpha/beta hydrolase"/>
    <property type="match status" value="1"/>
</dbReference>
<dbReference type="PANTHER" id="PTHR48081">
    <property type="entry name" value="AB HYDROLASE SUPERFAMILY PROTEIN C4A8.06C"/>
    <property type="match status" value="1"/>
</dbReference>
<dbReference type="GO" id="GO:0045493">
    <property type="term" value="P:xylan catabolic process"/>
    <property type="evidence" value="ECO:0007669"/>
    <property type="project" value="UniProtKB-KW"/>
</dbReference>
<accession>A0A0P0M664</accession>
<gene>
    <name evidence="4" type="ORF">BvMPK_4289</name>
</gene>
<dbReference type="Pfam" id="PF20434">
    <property type="entry name" value="BD-FAE"/>
    <property type="match status" value="1"/>
</dbReference>
<dbReference type="SUPFAM" id="SSF52266">
    <property type="entry name" value="SGNH hydrolase"/>
    <property type="match status" value="1"/>
</dbReference>
<name>A0A0P0M664_PHOVU</name>
<feature type="domain" description="BD-FAE-like" evidence="3">
    <location>
        <begin position="64"/>
        <end position="241"/>
    </location>
</feature>
<dbReference type="Proteomes" id="UP000061587">
    <property type="component" value="Chromosome"/>
</dbReference>
<dbReference type="PANTHER" id="PTHR48081:SF6">
    <property type="entry name" value="PEPTIDASE S9 PROLYL OLIGOPEPTIDASE CATALYTIC DOMAIN-CONTAINING PROTEIN"/>
    <property type="match status" value="1"/>
</dbReference>
<organism evidence="4 5">
    <name type="scientific">Phocaeicola vulgatus</name>
    <name type="common">Bacteroides vulgatus</name>
    <dbReference type="NCBI Taxonomy" id="821"/>
    <lineage>
        <taxon>Bacteria</taxon>
        <taxon>Pseudomonadati</taxon>
        <taxon>Bacteroidota</taxon>
        <taxon>Bacteroidia</taxon>
        <taxon>Bacteroidales</taxon>
        <taxon>Bacteroidaceae</taxon>
        <taxon>Phocaeicola</taxon>
    </lineage>
</organism>
<dbReference type="InterPro" id="IPR013830">
    <property type="entry name" value="SGNH_hydro"/>
</dbReference>
<protein>
    <submittedName>
        <fullName evidence="4">Xylanase</fullName>
    </submittedName>
</protein>
<evidence type="ECO:0000313" key="5">
    <source>
        <dbReference type="Proteomes" id="UP000061587"/>
    </source>
</evidence>
<reference evidence="4 5" key="2">
    <citation type="journal article" date="2016" name="Genome Biol. Evol.">
        <title>Extensive mobilome-driven genome diversification in mouse gut-associated Bacteroides vulgatus mpk.</title>
        <authorList>
            <person name="Lange A."/>
            <person name="Beier S."/>
            <person name="Steimle A."/>
            <person name="Autenrieth I.B."/>
            <person name="Huson D.H."/>
            <person name="Frick J.S."/>
        </authorList>
    </citation>
    <scope>NUCLEOTIDE SEQUENCE [LARGE SCALE GENOMIC DNA]</scope>
    <source>
        <strain evidence="5">mpk</strain>
    </source>
</reference>
<keyword evidence="4" id="KW-0858">Xylan degradation</keyword>
<keyword evidence="1 4" id="KW-0378">Hydrolase</keyword>
<dbReference type="AlphaFoldDB" id="A0A0P0M664"/>
<feature type="domain" description="SGNH hydrolase-type esterase" evidence="2">
    <location>
        <begin position="301"/>
        <end position="474"/>
    </location>
</feature>
<keyword evidence="4" id="KW-0326">Glycosidase</keyword>
<dbReference type="Pfam" id="PF13472">
    <property type="entry name" value="Lipase_GDSL_2"/>
    <property type="match status" value="1"/>
</dbReference>
<keyword evidence="4" id="KW-0119">Carbohydrate metabolism</keyword>
<dbReference type="InterPro" id="IPR050300">
    <property type="entry name" value="GDXG_lipolytic_enzyme"/>
</dbReference>
<dbReference type="CDD" id="cd01827">
    <property type="entry name" value="sialate_O-acetylesterase_like1"/>
    <property type="match status" value="1"/>
</dbReference>
<dbReference type="GO" id="GO:0016788">
    <property type="term" value="F:hydrolase activity, acting on ester bonds"/>
    <property type="evidence" value="ECO:0007669"/>
    <property type="project" value="UniProtKB-ARBA"/>
</dbReference>
<dbReference type="GO" id="GO:0016798">
    <property type="term" value="F:hydrolase activity, acting on glycosyl bonds"/>
    <property type="evidence" value="ECO:0007669"/>
    <property type="project" value="UniProtKB-KW"/>
</dbReference>
<evidence type="ECO:0000313" key="4">
    <source>
        <dbReference type="EMBL" id="ALK86831.1"/>
    </source>
</evidence>
<dbReference type="InterPro" id="IPR049492">
    <property type="entry name" value="BD-FAE-like_dom"/>
</dbReference>
<dbReference type="SUPFAM" id="SSF53474">
    <property type="entry name" value="alpha/beta-Hydrolases"/>
    <property type="match status" value="1"/>
</dbReference>
<sequence length="486" mass="53836">MTTNPNIKTSIFVSPNMFLSINQYIMKLKLSILTILLFFLSASFPLAAQKAPQPFDIDTPSLRVFLPAPELATGRAIVACPGGGYGGLAVNHEGYDWAPYFNKQGIALIVLKYRMPHGDRTLPISDAEAAMKMARDSADVWNLNPYDIGIMGSSAGGHLASTIATHARPELRPNFQILFYPVITMDKSYTHIGSHDNLLGKDASAELETEFSNEKQVTKETPCAFIAYSDDDKTVPPANGVNYYLGLHKNHVPAVLHIYASGGHGWGIRENFIYKNEMLNDLSAWLRSFKAPRKDAVRVACVGNSITYGAGIKNRSHDSYPSVLGRLLGDKYWVKNFGVSARTMLNKGDRPYMKEQAYQQALAFNPNIVVIKLGTNDSKSFNWVHKADFIKDTQTMIDAFKALPSQPEIYLCYPSKAYLTGESINDDIISKEIIPMIKKVAKKNKLPVIDLHSAMDGMPELFPDHIHPNEEGAKVMAKAVYDAIAK</sequence>
<dbReference type="Gene3D" id="3.40.50.1110">
    <property type="entry name" value="SGNH hydrolase"/>
    <property type="match status" value="1"/>
</dbReference>
<evidence type="ECO:0000259" key="3">
    <source>
        <dbReference type="Pfam" id="PF20434"/>
    </source>
</evidence>
<dbReference type="PATRIC" id="fig|821.40.peg.5135"/>
<dbReference type="EMBL" id="CP013020">
    <property type="protein sequence ID" value="ALK86831.1"/>
    <property type="molecule type" value="Genomic_DNA"/>
</dbReference>
<evidence type="ECO:0000259" key="2">
    <source>
        <dbReference type="Pfam" id="PF13472"/>
    </source>
</evidence>
<reference evidence="5" key="1">
    <citation type="submission" date="2015-10" db="EMBL/GenBank/DDBJ databases">
        <title>Extensive mobilome-driven genome diversification in gut-associated Bacteroides vulgatus mpk.</title>
        <authorList>
            <person name="Beier S."/>
            <person name="Lange A."/>
            <person name="Huson D.H."/>
            <person name="Frick J.-S."/>
            <person name="Autenrieth I.B."/>
        </authorList>
    </citation>
    <scope>NUCLEOTIDE SEQUENCE [LARGE SCALE GENOMIC DNA]</scope>
    <source>
        <strain evidence="5">mpk</strain>
    </source>
</reference>
<dbReference type="InterPro" id="IPR029058">
    <property type="entry name" value="AB_hydrolase_fold"/>
</dbReference>
<evidence type="ECO:0000256" key="1">
    <source>
        <dbReference type="ARBA" id="ARBA00022801"/>
    </source>
</evidence>
<proteinExistence type="predicted"/>